<dbReference type="InterPro" id="IPR058240">
    <property type="entry name" value="rSAM_sf"/>
</dbReference>
<sequence>MMSDGTGTFERKLGDGRVQCTVCPHHCSLREGERGKCFVRRREDGHVVCTTYGKSSGFCIDPVEKKPLYHFLPGTPVLSLGTAGCNLSCSFCQNWHLSHSRQVATTAEEAAPEAIARTAERHGCRSVAFTYNEPVIYLEYAVDAARACRARGIRTVAVTAGYISPGARRTFFAHMDAANVDLKAFSEDFYRRLCGVHLKPVLDTLVYLKHETDVWLELTTLLIPGENDRDEELDAMTRWVVSELGPDVPLHFSAFHPAGEMNHVAPTSLETLERARGIARDNGLRFVYLGNISTVEAGRTYCPGCGARLIDRQGYRLRGWGLDEQGRCASCGVVCPGVFESGPGMWGPRCMPVEVG</sequence>
<dbReference type="Pfam" id="PF04055">
    <property type="entry name" value="Radical_SAM"/>
    <property type="match status" value="1"/>
</dbReference>
<dbReference type="PROSITE" id="PS51918">
    <property type="entry name" value="RADICAL_SAM"/>
    <property type="match status" value="1"/>
</dbReference>
<dbReference type="KEGG" id="vbl:L21SP4_00985"/>
<feature type="binding site" evidence="6">
    <location>
        <position position="85"/>
    </location>
    <ligand>
        <name>[4Fe-4S] cluster</name>
        <dbReference type="ChEBI" id="CHEBI:49883"/>
        <note>4Fe-4S-S-AdoMet</note>
    </ligand>
</feature>
<keyword evidence="2 6" id="KW-0949">S-adenosyl-L-methionine</keyword>
<evidence type="ECO:0000256" key="5">
    <source>
        <dbReference type="ARBA" id="ARBA00023014"/>
    </source>
</evidence>
<evidence type="ECO:0000256" key="3">
    <source>
        <dbReference type="ARBA" id="ARBA00022723"/>
    </source>
</evidence>
<proteinExistence type="predicted"/>
<gene>
    <name evidence="8" type="ORF">L21SP4_00985</name>
</gene>
<dbReference type="InterPro" id="IPR027596">
    <property type="entry name" value="AmmeMemoSam_rS"/>
</dbReference>
<dbReference type="GO" id="GO:0046872">
    <property type="term" value="F:metal ion binding"/>
    <property type="evidence" value="ECO:0007669"/>
    <property type="project" value="UniProtKB-KW"/>
</dbReference>
<evidence type="ECO:0000256" key="4">
    <source>
        <dbReference type="ARBA" id="ARBA00023004"/>
    </source>
</evidence>
<dbReference type="GO" id="GO:0051539">
    <property type="term" value="F:4 iron, 4 sulfur cluster binding"/>
    <property type="evidence" value="ECO:0007669"/>
    <property type="project" value="UniProtKB-KW"/>
</dbReference>
<evidence type="ECO:0000313" key="8">
    <source>
        <dbReference type="EMBL" id="AKJ64244.1"/>
    </source>
</evidence>
<feature type="binding site" evidence="6">
    <location>
        <position position="89"/>
    </location>
    <ligand>
        <name>[4Fe-4S] cluster</name>
        <dbReference type="ChEBI" id="CHEBI:49883"/>
        <note>4Fe-4S-S-AdoMet</note>
    </ligand>
</feature>
<dbReference type="GO" id="GO:0016829">
    <property type="term" value="F:lyase activity"/>
    <property type="evidence" value="ECO:0007669"/>
    <property type="project" value="UniProtKB-KW"/>
</dbReference>
<dbReference type="PANTHER" id="PTHR30352:SF5">
    <property type="entry name" value="PYRUVATE FORMATE-LYASE 1-ACTIVATING ENZYME"/>
    <property type="match status" value="1"/>
</dbReference>
<dbReference type="SUPFAM" id="SSF102114">
    <property type="entry name" value="Radical SAM enzymes"/>
    <property type="match status" value="1"/>
</dbReference>
<dbReference type="InterPro" id="IPR016431">
    <property type="entry name" value="Pyrv-formate_lyase-activ_prd"/>
</dbReference>
<dbReference type="PIRSF" id="PIRSF004869">
    <property type="entry name" value="PflX_prd"/>
    <property type="match status" value="1"/>
</dbReference>
<evidence type="ECO:0000256" key="1">
    <source>
        <dbReference type="ARBA" id="ARBA00022485"/>
    </source>
</evidence>
<keyword evidence="9" id="KW-1185">Reference proteome</keyword>
<protein>
    <submittedName>
        <fullName evidence="8">Pyruvate formate lyase-activating enzyme 1</fullName>
    </submittedName>
</protein>
<dbReference type="InterPro" id="IPR013785">
    <property type="entry name" value="Aldolase_TIM"/>
</dbReference>
<dbReference type="SFLD" id="SFLDS00029">
    <property type="entry name" value="Radical_SAM"/>
    <property type="match status" value="1"/>
</dbReference>
<evidence type="ECO:0000256" key="2">
    <source>
        <dbReference type="ARBA" id="ARBA00022691"/>
    </source>
</evidence>
<dbReference type="PATRIC" id="fig|1609981.3.peg.1034"/>
<dbReference type="InterPro" id="IPR007197">
    <property type="entry name" value="rSAM"/>
</dbReference>
<reference evidence="9" key="1">
    <citation type="submission" date="2015-02" db="EMBL/GenBank/DDBJ databases">
        <title>Description and complete genome sequence of the first cultured representative of the subdivision 5 of the Verrucomicrobia phylum.</title>
        <authorList>
            <person name="Spring S."/>
            <person name="Bunk B."/>
            <person name="Sproer C."/>
            <person name="Klenk H.-P."/>
        </authorList>
    </citation>
    <scope>NUCLEOTIDE SEQUENCE [LARGE SCALE GENOMIC DNA]</scope>
    <source>
        <strain evidence="9">L21-Fru-AB</strain>
    </source>
</reference>
<evidence type="ECO:0000259" key="7">
    <source>
        <dbReference type="PROSITE" id="PS51918"/>
    </source>
</evidence>
<feature type="domain" description="Radical SAM core" evidence="7">
    <location>
        <begin position="70"/>
        <end position="285"/>
    </location>
</feature>
<dbReference type="InterPro" id="IPR034457">
    <property type="entry name" value="Organic_radical-activating"/>
</dbReference>
<comment type="cofactor">
    <cofactor evidence="6">
        <name>[4Fe-4S] cluster</name>
        <dbReference type="ChEBI" id="CHEBI:49883"/>
    </cofactor>
    <text evidence="6">Binds 1 [4Fe-4S] cluster. The cluster is coordinated with 3 cysteines and an exchangeable S-adenosyl-L-methionine.</text>
</comment>
<dbReference type="PANTHER" id="PTHR30352">
    <property type="entry name" value="PYRUVATE FORMATE-LYASE-ACTIVATING ENZYME"/>
    <property type="match status" value="1"/>
</dbReference>
<keyword evidence="5 6" id="KW-0411">Iron-sulfur</keyword>
<dbReference type="CDD" id="cd01335">
    <property type="entry name" value="Radical_SAM"/>
    <property type="match status" value="1"/>
</dbReference>
<dbReference type="NCBIfam" id="TIGR04337">
    <property type="entry name" value="AmmeMemoSam_rS"/>
    <property type="match status" value="1"/>
</dbReference>
<dbReference type="STRING" id="1307763.L21SP4_00985"/>
<keyword evidence="4 6" id="KW-0408">Iron</keyword>
<dbReference type="RefSeq" id="WP_052881599.1">
    <property type="nucleotide sequence ID" value="NZ_CP010904.1"/>
</dbReference>
<keyword evidence="8" id="KW-0456">Lyase</keyword>
<dbReference type="SFLD" id="SFLDG01101">
    <property type="entry name" value="Uncharacterised_Radical_SAM_Su"/>
    <property type="match status" value="1"/>
</dbReference>
<feature type="binding site" evidence="6">
    <location>
        <position position="92"/>
    </location>
    <ligand>
        <name>[4Fe-4S] cluster</name>
        <dbReference type="ChEBI" id="CHEBI:49883"/>
        <note>4Fe-4S-S-AdoMet</note>
    </ligand>
</feature>
<keyword evidence="8" id="KW-0670">Pyruvate</keyword>
<keyword evidence="1" id="KW-0004">4Fe-4S</keyword>
<evidence type="ECO:0000313" key="9">
    <source>
        <dbReference type="Proteomes" id="UP000035268"/>
    </source>
</evidence>
<dbReference type="EMBL" id="CP010904">
    <property type="protein sequence ID" value="AKJ64244.1"/>
    <property type="molecule type" value="Genomic_DNA"/>
</dbReference>
<keyword evidence="3 6" id="KW-0479">Metal-binding</keyword>
<organism evidence="8 9">
    <name type="scientific">Kiritimatiella glycovorans</name>
    <dbReference type="NCBI Taxonomy" id="1307763"/>
    <lineage>
        <taxon>Bacteria</taxon>
        <taxon>Pseudomonadati</taxon>
        <taxon>Kiritimatiellota</taxon>
        <taxon>Kiritimatiellia</taxon>
        <taxon>Kiritimatiellales</taxon>
        <taxon>Kiritimatiellaceae</taxon>
        <taxon>Kiritimatiella</taxon>
    </lineage>
</organism>
<name>A0A0G3EJ83_9BACT</name>
<dbReference type="AlphaFoldDB" id="A0A0G3EJ83"/>
<evidence type="ECO:0000256" key="6">
    <source>
        <dbReference type="PIRSR" id="PIRSR004869-50"/>
    </source>
</evidence>
<accession>A0A0G3EJ83</accession>
<dbReference type="Proteomes" id="UP000035268">
    <property type="component" value="Chromosome"/>
</dbReference>
<dbReference type="Gene3D" id="3.20.20.70">
    <property type="entry name" value="Aldolase class I"/>
    <property type="match status" value="1"/>
</dbReference>
<reference evidence="8 9" key="2">
    <citation type="journal article" date="2016" name="ISME J.">
        <title>Characterization of the first cultured representative of Verrucomicrobia subdivision 5 indicates the proposal of a novel phylum.</title>
        <authorList>
            <person name="Spring S."/>
            <person name="Bunk B."/>
            <person name="Sproer C."/>
            <person name="Schumann P."/>
            <person name="Rohde M."/>
            <person name="Tindall B.J."/>
            <person name="Klenk H.P."/>
        </authorList>
    </citation>
    <scope>NUCLEOTIDE SEQUENCE [LARGE SCALE GENOMIC DNA]</scope>
    <source>
        <strain evidence="8 9">L21-Fru-AB</strain>
    </source>
</reference>